<protein>
    <recommendedName>
        <fullName evidence="6">Metallophosphoesterase domain protein</fullName>
    </recommendedName>
</protein>
<name>A0A151GLI1_DRECN</name>
<feature type="region of interest" description="Disordered" evidence="2">
    <location>
        <begin position="1127"/>
        <end position="1153"/>
    </location>
</feature>
<dbReference type="EMBL" id="LAYC01000002">
    <property type="protein sequence ID" value="KYK57963.1"/>
    <property type="molecule type" value="Genomic_DNA"/>
</dbReference>
<dbReference type="InParanoid" id="A0A151GLI1"/>
<dbReference type="Proteomes" id="UP000076580">
    <property type="component" value="Chromosome 02"/>
</dbReference>
<feature type="region of interest" description="Disordered" evidence="2">
    <location>
        <begin position="281"/>
        <end position="354"/>
    </location>
</feature>
<evidence type="ECO:0000313" key="4">
    <source>
        <dbReference type="EMBL" id="KYK57963.1"/>
    </source>
</evidence>
<feature type="transmembrane region" description="Helical" evidence="3">
    <location>
        <begin position="12"/>
        <end position="31"/>
    </location>
</feature>
<organism evidence="4 5">
    <name type="scientific">Drechmeria coniospora</name>
    <name type="common">Nematophagous fungus</name>
    <name type="synonym">Meria coniospora</name>
    <dbReference type="NCBI Taxonomy" id="98403"/>
    <lineage>
        <taxon>Eukaryota</taxon>
        <taxon>Fungi</taxon>
        <taxon>Dikarya</taxon>
        <taxon>Ascomycota</taxon>
        <taxon>Pezizomycotina</taxon>
        <taxon>Sordariomycetes</taxon>
        <taxon>Hypocreomycetidae</taxon>
        <taxon>Hypocreales</taxon>
        <taxon>Ophiocordycipitaceae</taxon>
        <taxon>Drechmeria</taxon>
    </lineage>
</organism>
<dbReference type="STRING" id="98403.A0A151GLI1"/>
<feature type="region of interest" description="Disordered" evidence="2">
    <location>
        <begin position="1000"/>
        <end position="1071"/>
    </location>
</feature>
<keyword evidence="3" id="KW-1133">Transmembrane helix</keyword>
<feature type="transmembrane region" description="Helical" evidence="3">
    <location>
        <begin position="937"/>
        <end position="958"/>
    </location>
</feature>
<feature type="compositionally biased region" description="Basic and acidic residues" evidence="2">
    <location>
        <begin position="1015"/>
        <end position="1025"/>
    </location>
</feature>
<keyword evidence="5" id="KW-1185">Reference proteome</keyword>
<evidence type="ECO:0008006" key="6">
    <source>
        <dbReference type="Google" id="ProtNLM"/>
    </source>
</evidence>
<dbReference type="RefSeq" id="XP_040657315.1">
    <property type="nucleotide sequence ID" value="XM_040802282.1"/>
</dbReference>
<keyword evidence="3" id="KW-0812">Transmembrane</keyword>
<feature type="compositionally biased region" description="Low complexity" evidence="2">
    <location>
        <begin position="341"/>
        <end position="350"/>
    </location>
</feature>
<feature type="compositionally biased region" description="Basic and acidic residues" evidence="2">
    <location>
        <begin position="1043"/>
        <end position="1056"/>
    </location>
</feature>
<evidence type="ECO:0000313" key="5">
    <source>
        <dbReference type="Proteomes" id="UP000076580"/>
    </source>
</evidence>
<reference evidence="4 5" key="1">
    <citation type="journal article" date="2016" name="Sci. Rep.">
        <title>Insights into Adaptations to a Near-Obligate Nematode Endoparasitic Lifestyle from the Finished Genome of Drechmeria coniospora.</title>
        <authorList>
            <person name="Zhang L."/>
            <person name="Zhou Z."/>
            <person name="Guo Q."/>
            <person name="Fokkens L."/>
            <person name="Miskei M."/>
            <person name="Pocsi I."/>
            <person name="Zhang W."/>
            <person name="Chen M."/>
            <person name="Wang L."/>
            <person name="Sun Y."/>
            <person name="Donzelli B.G."/>
            <person name="Gibson D.M."/>
            <person name="Nelson D.R."/>
            <person name="Luo J.G."/>
            <person name="Rep M."/>
            <person name="Liu H."/>
            <person name="Yang S."/>
            <person name="Wang J."/>
            <person name="Krasnoff S.B."/>
            <person name="Xu Y."/>
            <person name="Molnar I."/>
            <person name="Lin M."/>
        </authorList>
    </citation>
    <scope>NUCLEOTIDE SEQUENCE [LARGE SCALE GENOMIC DNA]</scope>
    <source>
        <strain evidence="4 5">ARSEF 6962</strain>
    </source>
</reference>
<evidence type="ECO:0000256" key="1">
    <source>
        <dbReference type="ARBA" id="ARBA00023136"/>
    </source>
</evidence>
<evidence type="ECO:0000256" key="2">
    <source>
        <dbReference type="SAM" id="MobiDB-lite"/>
    </source>
</evidence>
<gene>
    <name evidence="4" type="ORF">DCS_04976</name>
</gene>
<keyword evidence="1 3" id="KW-0472">Membrane</keyword>
<dbReference type="PANTHER" id="PTHR13315">
    <property type="entry name" value="METALLO PHOSPHOESTERASE RELATED"/>
    <property type="match status" value="1"/>
</dbReference>
<comment type="caution">
    <text evidence="4">The sequence shown here is derived from an EMBL/GenBank/DDBJ whole genome shotgun (WGS) entry which is preliminary data.</text>
</comment>
<dbReference type="AlphaFoldDB" id="A0A151GLI1"/>
<dbReference type="InterPro" id="IPR033308">
    <property type="entry name" value="PGAP5/Cdc1/Ted1"/>
</dbReference>
<dbReference type="FunCoup" id="A0A151GLI1">
    <property type="interactions" value="67"/>
</dbReference>
<dbReference type="PANTHER" id="PTHR13315:SF1">
    <property type="entry name" value="PROTEIN TED1"/>
    <property type="match status" value="1"/>
</dbReference>
<proteinExistence type="predicted"/>
<evidence type="ECO:0000256" key="3">
    <source>
        <dbReference type="SAM" id="Phobius"/>
    </source>
</evidence>
<dbReference type="GO" id="GO:0005783">
    <property type="term" value="C:endoplasmic reticulum"/>
    <property type="evidence" value="ECO:0007669"/>
    <property type="project" value="TreeGrafter"/>
</dbReference>
<sequence>MLIAAHLRHGLRLMVPLAMACTVYLYLYPVFSGCAFPVESRDPREAFDELKKLHWPFAGHDDAAALPTKLAPFRLLALGDPQLEGDTSIPTAYLGVMPHVWSLARHLTFQTELISLRDRVRMVLHDGIDIFLEDVPNLLESIRKRFDLLGNDFYLAHIYRTLHWWTRPTHVSILGDLLGSQWIEDDEFDRRGERYWNRTFRGGERLPDEVALYPTREYNISGRLDGSLHEQVWARRILNVAGNHDIGYAGDLTPERLDRFERVFGKANYELRFDLPLSDAEGKGKAEAEGGSDVDPSASDDAGMDGAEKVTAGTDDAIHNNAVYDEPVNDDAINNDAEQGNAVNNNAENSNADKDEAVHGDVVVENTDNVNAEGDNAVHGDVVVDTTENVNAESDNAVTDNAEKDQADNGDVVVDDIEKINAEDDNAVNDNSIVNDNAVIDNAASTNAINENAADDNTVNENAVNDNAINDNAINDNTVNENAVNENAVGDNMVNENGVNENSVNENAVNENAINDYTVNENAVNDNAVNDNAINDNTVNENAVNDNAVNDNTVNENSVNENAVNENTVNENTVNENAINDNAINDNTVNENAINDNTVNENAVNENGVNDNTANENAINDNTVNENAVNDNGVNDNVVNENAVNDNVVNEHAVNHNTVNENGVYENGVYENAVNDNAINDYAVNENAVNDNAVNDNAVNENAANDYAVNNVVHENAEETDDTRLPPQIRVVVLNDMNLDTPAKSQKLQDATYKFINAIISTSAQVGKKGLFTLVLTHIPLYKREGVCVDAPFFDFHTHEDGGGVKEQYLLSSDASKGFLEGIYGVSGDPTAPGLGLGRSGLVINGHDHEGCDTYHFINQTNGTTASERSWEAVRWRDAQTSNLLGQHMIPGRREITVRSMMGDYGGNAGLLSMWFNQTTWEWEYEYVDCPLGRQHFWWLTHFLVLGVFLLAILYAAITALEAKGFDVDASVFRAVRWLRNGLEELSRRRIEVRIRVVERQSKGGSRPKKGSSPKKGDSTEKGSSTKEGSSSKRGKPSKGARSTKEGSLPKEESSSKEGSSFKGGNLPKGRVVQIKSEGGATEAGSFVSCRRMDGISDADASDAVRQLECVLGVTRGRIAEGLAIRSSYHPPPVSPVKNPQPRDEAEAPVDAV</sequence>
<dbReference type="GO" id="GO:0016020">
    <property type="term" value="C:membrane"/>
    <property type="evidence" value="ECO:0007669"/>
    <property type="project" value="GOC"/>
</dbReference>
<dbReference type="GO" id="GO:0006506">
    <property type="term" value="P:GPI anchor biosynthetic process"/>
    <property type="evidence" value="ECO:0007669"/>
    <property type="project" value="InterPro"/>
</dbReference>
<accession>A0A151GLI1</accession>
<dbReference type="GeneID" id="63717619"/>